<dbReference type="Gene3D" id="3.10.180.10">
    <property type="entry name" value="2,3-Dihydroxybiphenyl 1,2-Dioxygenase, domain 1"/>
    <property type="match status" value="1"/>
</dbReference>
<sequence length="163" mass="18165">MSEIKRSNPVGINHLSLEVGNIAEAIAFYSGFLNLNVVYEDQASTPIPREELASLEMGDQFIALTRGDTRAADRDRHFGLVVDDKELVRENLERMGVEILPGSTMSFLDPWGNRIEIVTYSKILFGKSDPILETMGLGGLAKSERTIERMRAKGFLHTEPTPN</sequence>
<dbReference type="InterPro" id="IPR029068">
    <property type="entry name" value="Glyas_Bleomycin-R_OHBP_Dase"/>
</dbReference>
<evidence type="ECO:0000259" key="1">
    <source>
        <dbReference type="PROSITE" id="PS51819"/>
    </source>
</evidence>
<dbReference type="Pfam" id="PF00903">
    <property type="entry name" value="Glyoxalase"/>
    <property type="match status" value="1"/>
</dbReference>
<evidence type="ECO:0000313" key="3">
    <source>
        <dbReference type="Proteomes" id="UP001180081"/>
    </source>
</evidence>
<dbReference type="PROSITE" id="PS51819">
    <property type="entry name" value="VOC"/>
    <property type="match status" value="1"/>
</dbReference>
<evidence type="ECO:0000313" key="2">
    <source>
        <dbReference type="EMBL" id="MDN3576664.1"/>
    </source>
</evidence>
<gene>
    <name evidence="2" type="ORF">QWZ03_07805</name>
</gene>
<dbReference type="InterPro" id="IPR037523">
    <property type="entry name" value="VOC_core"/>
</dbReference>
<protein>
    <submittedName>
        <fullName evidence="2">VOC family protein</fullName>
    </submittedName>
</protein>
<feature type="domain" description="VOC" evidence="1">
    <location>
        <begin position="11"/>
        <end position="134"/>
    </location>
</feature>
<dbReference type="SUPFAM" id="SSF54593">
    <property type="entry name" value="Glyoxalase/Bleomycin resistance protein/Dihydroxybiphenyl dioxygenase"/>
    <property type="match status" value="1"/>
</dbReference>
<accession>A0ABT8B3S6</accession>
<reference evidence="2" key="1">
    <citation type="journal article" date="2014" name="Int. J. Syst. Evol. Microbiol.">
        <title>Complete genome of a new Firmicutes species belonging to the dominant human colonic microbiota ('Ruminococcus bicirculans') reveals two chromosomes and a selective capacity to utilize plant glucans.</title>
        <authorList>
            <consortium name="NISC Comparative Sequencing Program"/>
            <person name="Wegmann U."/>
            <person name="Louis P."/>
            <person name="Goesmann A."/>
            <person name="Henrissat B."/>
            <person name="Duncan S.H."/>
            <person name="Flint H.J."/>
        </authorList>
    </citation>
    <scope>NUCLEOTIDE SEQUENCE</scope>
    <source>
        <strain evidence="2">CECT 7703</strain>
    </source>
</reference>
<comment type="caution">
    <text evidence="2">The sequence shown here is derived from an EMBL/GenBank/DDBJ whole genome shotgun (WGS) entry which is preliminary data.</text>
</comment>
<organism evidence="2 3">
    <name type="scientific">Chitinimonas viridis</name>
    <dbReference type="NCBI Taxonomy" id="664880"/>
    <lineage>
        <taxon>Bacteria</taxon>
        <taxon>Pseudomonadati</taxon>
        <taxon>Pseudomonadota</taxon>
        <taxon>Betaproteobacteria</taxon>
        <taxon>Neisseriales</taxon>
        <taxon>Chitinibacteraceae</taxon>
        <taxon>Chitinimonas</taxon>
    </lineage>
</organism>
<keyword evidence="3" id="KW-1185">Reference proteome</keyword>
<dbReference type="RefSeq" id="WP_290332192.1">
    <property type="nucleotide sequence ID" value="NZ_JAUFPU010000005.1"/>
</dbReference>
<dbReference type="CDD" id="cd06587">
    <property type="entry name" value="VOC"/>
    <property type="match status" value="1"/>
</dbReference>
<reference evidence="2" key="2">
    <citation type="submission" date="2023-06" db="EMBL/GenBank/DDBJ databases">
        <authorList>
            <person name="Lucena T."/>
            <person name="Sun Q."/>
        </authorList>
    </citation>
    <scope>NUCLEOTIDE SEQUENCE</scope>
    <source>
        <strain evidence="2">CECT 7703</strain>
    </source>
</reference>
<proteinExistence type="predicted"/>
<dbReference type="Proteomes" id="UP001180081">
    <property type="component" value="Unassembled WGS sequence"/>
</dbReference>
<name>A0ABT8B3S6_9NEIS</name>
<dbReference type="InterPro" id="IPR004360">
    <property type="entry name" value="Glyas_Fos-R_dOase_dom"/>
</dbReference>
<dbReference type="EMBL" id="JAUFPU010000005">
    <property type="protein sequence ID" value="MDN3576664.1"/>
    <property type="molecule type" value="Genomic_DNA"/>
</dbReference>